<evidence type="ECO:0000313" key="3">
    <source>
        <dbReference type="Proteomes" id="UP000216840"/>
    </source>
</evidence>
<feature type="transmembrane region" description="Helical" evidence="1">
    <location>
        <begin position="117"/>
        <end position="137"/>
    </location>
</feature>
<dbReference type="AlphaFoldDB" id="A0A265UM91"/>
<comment type="caution">
    <text evidence="2">The sequence shown here is derived from an EMBL/GenBank/DDBJ whole genome shotgun (WGS) entry which is preliminary data.</text>
</comment>
<feature type="transmembrane region" description="Helical" evidence="1">
    <location>
        <begin position="7"/>
        <end position="23"/>
    </location>
</feature>
<sequence length="243" mass="28070">MNKVIKVLFVLLGGVFIILQGGGFEVEGAAISALLLLLLSLFYYRTTERKSKFFFWFLATFTLAHAFNCLAYYLPYLQDGEVDYPYYGTNILYILSYIFLIIKILKDLDLRHVFSELSVSILILLVLDVFCVIMVTATAEDVLSFYQYSLELIYNGVIMALLSVALINYMYRNDNKSMYFLVASMCIVFSEIIQLAYFYILDEISLGYIYSFLLVVAFSFFYLQSQKEFSGPEPSYLDDHIEL</sequence>
<keyword evidence="1" id="KW-0472">Membrane</keyword>
<name>A0A265UM91_9FLAO</name>
<gene>
    <name evidence="2" type="ORF">CA834_14355</name>
</gene>
<feature type="transmembrane region" description="Helical" evidence="1">
    <location>
        <begin position="53"/>
        <end position="74"/>
    </location>
</feature>
<dbReference type="EMBL" id="NGJN01000010">
    <property type="protein sequence ID" value="OZV66430.1"/>
    <property type="molecule type" value="Genomic_DNA"/>
</dbReference>
<feature type="transmembrane region" description="Helical" evidence="1">
    <location>
        <begin position="86"/>
        <end position="105"/>
    </location>
</feature>
<reference evidence="2 3" key="1">
    <citation type="submission" date="2017-05" db="EMBL/GenBank/DDBJ databases">
        <title>The draft genome sequence of Idiomarina salinarum WNB302.</title>
        <authorList>
            <person name="Sun Y."/>
            <person name="Chen B."/>
            <person name="Du Z."/>
        </authorList>
    </citation>
    <scope>NUCLEOTIDE SEQUENCE [LARGE SCALE GENOMIC DNA]</scope>
    <source>
        <strain evidence="2 3">WNB302</strain>
    </source>
</reference>
<feature type="transmembrane region" description="Helical" evidence="1">
    <location>
        <begin position="206"/>
        <end position="223"/>
    </location>
</feature>
<evidence type="ECO:0000256" key="1">
    <source>
        <dbReference type="SAM" id="Phobius"/>
    </source>
</evidence>
<dbReference type="RefSeq" id="WP_094969416.1">
    <property type="nucleotide sequence ID" value="NZ_NGJN01000010.1"/>
</dbReference>
<proteinExistence type="predicted"/>
<keyword evidence="1" id="KW-1133">Transmembrane helix</keyword>
<feature type="transmembrane region" description="Helical" evidence="1">
    <location>
        <begin position="152"/>
        <end position="171"/>
    </location>
</feature>
<evidence type="ECO:0000313" key="2">
    <source>
        <dbReference type="EMBL" id="OZV66430.1"/>
    </source>
</evidence>
<feature type="transmembrane region" description="Helical" evidence="1">
    <location>
        <begin position="178"/>
        <end position="200"/>
    </location>
</feature>
<organism evidence="2 3">
    <name type="scientific">Winogradskyella aurantia</name>
    <dbReference type="NCBI Taxonomy" id="1915063"/>
    <lineage>
        <taxon>Bacteria</taxon>
        <taxon>Pseudomonadati</taxon>
        <taxon>Bacteroidota</taxon>
        <taxon>Flavobacteriia</taxon>
        <taxon>Flavobacteriales</taxon>
        <taxon>Flavobacteriaceae</taxon>
        <taxon>Winogradskyella</taxon>
    </lineage>
</organism>
<dbReference type="OrthoDB" id="1443753at2"/>
<protein>
    <submittedName>
        <fullName evidence="2">Uncharacterized protein</fullName>
    </submittedName>
</protein>
<accession>A0A265UM91</accession>
<dbReference type="Proteomes" id="UP000216840">
    <property type="component" value="Unassembled WGS sequence"/>
</dbReference>
<keyword evidence="1" id="KW-0812">Transmembrane</keyword>
<keyword evidence="3" id="KW-1185">Reference proteome</keyword>
<feature type="transmembrane region" description="Helical" evidence="1">
    <location>
        <begin position="29"/>
        <end position="46"/>
    </location>
</feature>